<dbReference type="EMBL" id="QFWV02000004">
    <property type="protein sequence ID" value="RKF07834.1"/>
    <property type="molecule type" value="Genomic_DNA"/>
</dbReference>
<keyword evidence="5" id="KW-0998">Cell outer membrane</keyword>
<dbReference type="InterPro" id="IPR049857">
    <property type="entry name" value="Omp10-like"/>
</dbReference>
<comment type="subcellular location">
    <subcellularLocation>
        <location evidence="1">Cell outer membrane</location>
        <topology evidence="1">Lipid-anchor</topology>
    </subcellularLocation>
</comment>
<evidence type="ECO:0000256" key="8">
    <source>
        <dbReference type="SAM" id="SignalP"/>
    </source>
</evidence>
<name>A0A3A8AME3_9HYPH</name>
<keyword evidence="3" id="KW-0472">Membrane</keyword>
<feature type="chain" id="PRO_5018682853" description="Outer membrane lipoprotein" evidence="8">
    <location>
        <begin position="31"/>
        <end position="135"/>
    </location>
</feature>
<proteinExistence type="inferred from homology"/>
<keyword evidence="4" id="KW-0564">Palmitate</keyword>
<comment type="caution">
    <text evidence="9">The sequence shown here is derived from an EMBL/GenBank/DDBJ whole genome shotgun (WGS) entry which is preliminary data.</text>
</comment>
<reference evidence="9 10" key="1">
    <citation type="journal article" date="2018" name="Int. J. Syst. Bacteriol.">
        <title>Oceaniradius stylonemae gen. nov., sp. nov., isolated from a red alga, Stylonema cornu-cervi.</title>
        <authorList>
            <person name="Jeong S."/>
        </authorList>
    </citation>
    <scope>NUCLEOTIDE SEQUENCE [LARGE SCALE GENOMIC DNA]</scope>
    <source>
        <strain evidence="9 10">StC1</strain>
    </source>
</reference>
<comment type="similarity">
    <text evidence="7">Belongs to the rhizobiaceae omp10 lipoprotein family.</text>
</comment>
<evidence type="ECO:0000256" key="2">
    <source>
        <dbReference type="ARBA" id="ARBA00022729"/>
    </source>
</evidence>
<evidence type="ECO:0008006" key="11">
    <source>
        <dbReference type="Google" id="ProtNLM"/>
    </source>
</evidence>
<evidence type="ECO:0000256" key="5">
    <source>
        <dbReference type="ARBA" id="ARBA00023237"/>
    </source>
</evidence>
<evidence type="ECO:0000256" key="7">
    <source>
        <dbReference type="ARBA" id="ARBA00044505"/>
    </source>
</evidence>
<feature type="signal peptide" evidence="8">
    <location>
        <begin position="1"/>
        <end position="30"/>
    </location>
</feature>
<gene>
    <name evidence="9" type="ORF">DEM25_008900</name>
</gene>
<evidence type="ECO:0000256" key="3">
    <source>
        <dbReference type="ARBA" id="ARBA00023136"/>
    </source>
</evidence>
<evidence type="ECO:0000313" key="9">
    <source>
        <dbReference type="EMBL" id="RKF07834.1"/>
    </source>
</evidence>
<accession>A0A3A8AME3</accession>
<evidence type="ECO:0000256" key="6">
    <source>
        <dbReference type="ARBA" id="ARBA00023288"/>
    </source>
</evidence>
<keyword evidence="10" id="KW-1185">Reference proteome</keyword>
<dbReference type="AlphaFoldDB" id="A0A3A8AME3"/>
<keyword evidence="6" id="KW-0449">Lipoprotein</keyword>
<sequence>MRARGSGPARALRFLAVAAGAVALAGCTIAAPGGGGSVRAPSSAGIIDGAWGDTGGVATASLTNGRFVSVANDTGNRVAEGTYVYTSRESVALDYFSLLRQTRIRANCVLANPTTLNCTNDSGQQFQLVRSAAVS</sequence>
<evidence type="ECO:0000313" key="10">
    <source>
        <dbReference type="Proteomes" id="UP000246132"/>
    </source>
</evidence>
<dbReference type="PROSITE" id="PS51257">
    <property type="entry name" value="PROKAR_LIPOPROTEIN"/>
    <property type="match status" value="1"/>
</dbReference>
<evidence type="ECO:0000256" key="1">
    <source>
        <dbReference type="ARBA" id="ARBA00004459"/>
    </source>
</evidence>
<dbReference type="Pfam" id="PF26368">
    <property type="entry name" value="OMP10"/>
    <property type="match status" value="1"/>
</dbReference>
<keyword evidence="2 8" id="KW-0732">Signal</keyword>
<organism evidence="9 10">
    <name type="scientific">Oceaniradius stylonematis</name>
    <dbReference type="NCBI Taxonomy" id="2184161"/>
    <lineage>
        <taxon>Bacteria</taxon>
        <taxon>Pseudomonadati</taxon>
        <taxon>Pseudomonadota</taxon>
        <taxon>Alphaproteobacteria</taxon>
        <taxon>Hyphomicrobiales</taxon>
        <taxon>Ahrensiaceae</taxon>
        <taxon>Oceaniradius</taxon>
    </lineage>
</organism>
<evidence type="ECO:0000256" key="4">
    <source>
        <dbReference type="ARBA" id="ARBA00023139"/>
    </source>
</evidence>
<dbReference type="Proteomes" id="UP000246132">
    <property type="component" value="Unassembled WGS sequence"/>
</dbReference>
<protein>
    <recommendedName>
        <fullName evidence="11">Outer membrane lipoprotein</fullName>
    </recommendedName>
</protein>